<dbReference type="EMBL" id="CAOF01000120">
    <property type="protein sequence ID" value="CCO47516.1"/>
    <property type="molecule type" value="Genomic_DNA"/>
</dbReference>
<proteinExistence type="predicted"/>
<dbReference type="CDD" id="cd04301">
    <property type="entry name" value="NAT_SF"/>
    <property type="match status" value="1"/>
</dbReference>
<evidence type="ECO:0000259" key="1">
    <source>
        <dbReference type="PROSITE" id="PS51186"/>
    </source>
</evidence>
<gene>
    <name evidence="2" type="ORF">VIBNISOn1_30213</name>
</gene>
<dbReference type="SUPFAM" id="SSF55729">
    <property type="entry name" value="Acyl-CoA N-acyltransferases (Nat)"/>
    <property type="match status" value="1"/>
</dbReference>
<dbReference type="Proteomes" id="UP000018211">
    <property type="component" value="Unassembled WGS sequence"/>
</dbReference>
<dbReference type="InterPro" id="IPR016181">
    <property type="entry name" value="Acyl_CoA_acyltransferase"/>
</dbReference>
<organism evidence="2 3">
    <name type="scientific">Vibrio nigripulchritudo SOn1</name>
    <dbReference type="NCBI Taxonomy" id="1238450"/>
    <lineage>
        <taxon>Bacteria</taxon>
        <taxon>Pseudomonadati</taxon>
        <taxon>Pseudomonadota</taxon>
        <taxon>Gammaproteobacteria</taxon>
        <taxon>Vibrionales</taxon>
        <taxon>Vibrionaceae</taxon>
        <taxon>Vibrio</taxon>
    </lineage>
</organism>
<dbReference type="PANTHER" id="PTHR43451">
    <property type="entry name" value="ACETYLTRANSFERASE (GNAT) FAMILY PROTEIN"/>
    <property type="match status" value="1"/>
</dbReference>
<dbReference type="PANTHER" id="PTHR43451:SF1">
    <property type="entry name" value="ACETYLTRANSFERASE"/>
    <property type="match status" value="1"/>
</dbReference>
<sequence length="147" mass="16503">MDISPVEPADFQDIVNLVAEVTRVDILPHFDEQGKTTFTASVIPDVEKTMTNDQYLCLKLTIDGEIVGYGAMRDKNYITHIFVSKKKQSKGLGKQLLEALLSSTDKDEVRLRSSVNAAAFYEKFGFVATDSEQQVNGIRFVPMTCYR</sequence>
<evidence type="ECO:0000313" key="2">
    <source>
        <dbReference type="EMBL" id="CCO47516.1"/>
    </source>
</evidence>
<name>A0AAV2VS39_9VIBR</name>
<dbReference type="InterPro" id="IPR052564">
    <property type="entry name" value="N-acetyltrans/Recomb-assoc"/>
</dbReference>
<comment type="caution">
    <text evidence="2">The sequence shown here is derived from an EMBL/GenBank/DDBJ whole genome shotgun (WGS) entry which is preliminary data.</text>
</comment>
<dbReference type="InterPro" id="IPR000182">
    <property type="entry name" value="GNAT_dom"/>
</dbReference>
<dbReference type="Gene3D" id="3.40.630.30">
    <property type="match status" value="1"/>
</dbReference>
<evidence type="ECO:0000313" key="3">
    <source>
        <dbReference type="Proteomes" id="UP000018211"/>
    </source>
</evidence>
<feature type="domain" description="N-acetyltransferase" evidence="1">
    <location>
        <begin position="1"/>
        <end position="147"/>
    </location>
</feature>
<dbReference type="GO" id="GO:0016747">
    <property type="term" value="F:acyltransferase activity, transferring groups other than amino-acyl groups"/>
    <property type="evidence" value="ECO:0007669"/>
    <property type="project" value="InterPro"/>
</dbReference>
<accession>A0AAV2VS39</accession>
<dbReference type="PROSITE" id="PS51186">
    <property type="entry name" value="GNAT"/>
    <property type="match status" value="1"/>
</dbReference>
<dbReference type="AlphaFoldDB" id="A0AAV2VS39"/>
<dbReference type="RefSeq" id="WP_022612301.1">
    <property type="nucleotide sequence ID" value="NZ_LK391965.1"/>
</dbReference>
<dbReference type="Pfam" id="PF13673">
    <property type="entry name" value="Acetyltransf_10"/>
    <property type="match status" value="1"/>
</dbReference>
<protein>
    <submittedName>
        <fullName evidence="2">Acyl-CoA N-acyltransferase</fullName>
    </submittedName>
</protein>
<reference evidence="2 3" key="1">
    <citation type="journal article" date="2013" name="ISME J.">
        <title>Comparative genomics of pathogenic lineages of Vibrio nigripulchritudo identifies virulence-associated traits.</title>
        <authorList>
            <person name="Goudenege D."/>
            <person name="Labreuche Y."/>
            <person name="Krin E."/>
            <person name="Ansquer D."/>
            <person name="Mangenot S."/>
            <person name="Calteau A."/>
            <person name="Medigue C."/>
            <person name="Mazel D."/>
            <person name="Polz M.F."/>
            <person name="Le Roux F."/>
        </authorList>
    </citation>
    <scope>NUCLEOTIDE SEQUENCE [LARGE SCALE GENOMIC DNA]</scope>
    <source>
        <strain evidence="2 3">SOn1</strain>
    </source>
</reference>